<proteinExistence type="predicted"/>
<dbReference type="InterPro" id="IPR035093">
    <property type="entry name" value="RelE/ParE_toxin_dom_sf"/>
</dbReference>
<dbReference type="SUPFAM" id="SSF143011">
    <property type="entry name" value="RelE-like"/>
    <property type="match status" value="1"/>
</dbReference>
<dbReference type="EMBL" id="CP031148">
    <property type="protein sequence ID" value="AXG09727.1"/>
    <property type="molecule type" value="Genomic_DNA"/>
</dbReference>
<reference evidence="1 2" key="1">
    <citation type="submission" date="2018-07" db="EMBL/GenBank/DDBJ databases">
        <title>Genome sequences of Haloplanus sp. CBA1112.</title>
        <authorList>
            <person name="Kim Y.B."/>
            <person name="Roh S.W."/>
        </authorList>
    </citation>
    <scope>NUCLEOTIDE SEQUENCE [LARGE SCALE GENOMIC DNA]</scope>
    <source>
        <strain evidence="1 2">CBA1112</strain>
    </source>
</reference>
<dbReference type="Gene3D" id="3.30.2310.20">
    <property type="entry name" value="RelE-like"/>
    <property type="match status" value="1"/>
</dbReference>
<evidence type="ECO:0000313" key="2">
    <source>
        <dbReference type="Proteomes" id="UP000252985"/>
    </source>
</evidence>
<dbReference type="AlphaFoldDB" id="A0A345EC05"/>
<organism evidence="1 2">
    <name type="scientific">Haloplanus rubicundus</name>
    <dbReference type="NCBI Taxonomy" id="1547898"/>
    <lineage>
        <taxon>Archaea</taxon>
        <taxon>Methanobacteriati</taxon>
        <taxon>Methanobacteriota</taxon>
        <taxon>Stenosarchaea group</taxon>
        <taxon>Halobacteria</taxon>
        <taxon>Halobacteriales</taxon>
        <taxon>Haloferacaceae</taxon>
        <taxon>Haloplanus</taxon>
    </lineage>
</organism>
<protein>
    <submittedName>
        <fullName evidence="1">Type II toxin-antitoxin system RelE/ParE family toxin</fullName>
    </submittedName>
</protein>
<dbReference type="KEGG" id="haq:DU484_07555"/>
<sequence length="96" mass="11178">MPTSDDEWDWKLTNPAEREYEKLQPHEQERIVSKLDEIVTDQWRDPSDYLEPLTGAPHSKLRIGAFRLGCKAVQADHVLWVYTIEKRPGAYKPGDD</sequence>
<gene>
    <name evidence="1" type="ORF">DU484_07555</name>
</gene>
<evidence type="ECO:0000313" key="1">
    <source>
        <dbReference type="EMBL" id="AXG09727.1"/>
    </source>
</evidence>
<dbReference type="GeneID" id="37286823"/>
<dbReference type="RefSeq" id="WP_114605576.1">
    <property type="nucleotide sequence ID" value="NZ_CP031148.1"/>
</dbReference>
<dbReference type="Proteomes" id="UP000252985">
    <property type="component" value="Chromosome"/>
</dbReference>
<name>A0A345EC05_9EURY</name>
<accession>A0A345EC05</accession>